<dbReference type="PANTHER" id="PTHR23236">
    <property type="entry name" value="EUKARYOTIC TRANSLATION INITIATION FACTOR 4B/4H"/>
    <property type="match status" value="1"/>
</dbReference>
<dbReference type="Gene3D" id="3.30.70.330">
    <property type="match status" value="2"/>
</dbReference>
<sequence length="342" mass="38069">MGKTERETTITDLINQKGGSKRNSIVANPAIERLLSECTVAPQRLVYKGREKERPEGTDEGKEQPEEPVKVKYDKKNDPRIDRTLFVGNVTLHISEKELLQKLEIRRNEVESLRFRSLPIHPKFASNKKVGAALECFSGKSSTKNAYIVLKDESRMKQIIDKFSGSILAGNSLRLTPASKGNQFSTFDRKRTVFVGGLPKFCTEDELRKFVTISLNEDCVSSVRIIKSATTGKPKGFGFVLFSDRKFVASSVRTLNGAQFKDSCISVTRALSEEEAKSKNESESSDKGPAKKRVKSRPGSSVGSEKKKKPISKRKSKGKAGLQKKPKAAKKSPKFKKTKPKK</sequence>
<evidence type="ECO:0000256" key="1">
    <source>
        <dbReference type="ARBA" id="ARBA00004604"/>
    </source>
</evidence>
<comment type="caution">
    <text evidence="8">The sequence shown here is derived from an EMBL/GenBank/DDBJ whole genome shotgun (WGS) entry which is preliminary data.</text>
</comment>
<protein>
    <submittedName>
        <fullName evidence="8">Nop12p nucleolar protein</fullName>
    </submittedName>
</protein>
<dbReference type="SUPFAM" id="SSF54928">
    <property type="entry name" value="RNA-binding domain, RBD"/>
    <property type="match status" value="1"/>
</dbReference>
<reference evidence="8" key="1">
    <citation type="submission" date="2022-10" db="EMBL/GenBank/DDBJ databases">
        <title>Adaptive evolution leads to modifications in subtelomeric GC content in a zoonotic Cryptosporidium species.</title>
        <authorList>
            <person name="Li J."/>
            <person name="Feng Y."/>
            <person name="Xiao L."/>
        </authorList>
    </citation>
    <scope>NUCLEOTIDE SEQUENCE</scope>
    <source>
        <strain evidence="8">33844</strain>
    </source>
</reference>
<dbReference type="PANTHER" id="PTHR23236:SF25">
    <property type="entry name" value="RNA-BINDING PROTEIN 34"/>
    <property type="match status" value="1"/>
</dbReference>
<comment type="similarity">
    <text evidence="2">Belongs to the RRM RBM34 family.</text>
</comment>
<keyword evidence="3 5" id="KW-0694">RNA-binding</keyword>
<organism evidence="8">
    <name type="scientific">Cryptosporidium canis</name>
    <dbReference type="NCBI Taxonomy" id="195482"/>
    <lineage>
        <taxon>Eukaryota</taxon>
        <taxon>Sar</taxon>
        <taxon>Alveolata</taxon>
        <taxon>Apicomplexa</taxon>
        <taxon>Conoidasida</taxon>
        <taxon>Coccidia</taxon>
        <taxon>Eucoccidiorida</taxon>
        <taxon>Eimeriorina</taxon>
        <taxon>Cryptosporidiidae</taxon>
        <taxon>Cryptosporidium</taxon>
    </lineage>
</organism>
<evidence type="ECO:0000259" key="7">
    <source>
        <dbReference type="PROSITE" id="PS50102"/>
    </source>
</evidence>
<feature type="region of interest" description="Disordered" evidence="6">
    <location>
        <begin position="45"/>
        <end position="70"/>
    </location>
</feature>
<dbReference type="EMBL" id="JAPCXC010000049">
    <property type="protein sequence ID" value="KAJ1608106.1"/>
    <property type="molecule type" value="Genomic_DNA"/>
</dbReference>
<dbReference type="SMART" id="SM00360">
    <property type="entry name" value="RRM"/>
    <property type="match status" value="2"/>
</dbReference>
<feature type="compositionally biased region" description="Basic residues" evidence="6">
    <location>
        <begin position="306"/>
        <end position="342"/>
    </location>
</feature>
<comment type="subcellular location">
    <subcellularLocation>
        <location evidence="1">Nucleus</location>
        <location evidence="1">Nucleolus</location>
    </subcellularLocation>
</comment>
<dbReference type="GO" id="GO:0003723">
    <property type="term" value="F:RNA binding"/>
    <property type="evidence" value="ECO:0007669"/>
    <property type="project" value="UniProtKB-UniRule"/>
</dbReference>
<dbReference type="AlphaFoldDB" id="A0A9D5DG11"/>
<accession>A0A9D5DG11</accession>
<dbReference type="PROSITE" id="PS50102">
    <property type="entry name" value="RRM"/>
    <property type="match status" value="2"/>
</dbReference>
<evidence type="ECO:0000256" key="5">
    <source>
        <dbReference type="PROSITE-ProRule" id="PRU00176"/>
    </source>
</evidence>
<feature type="compositionally biased region" description="Polar residues" evidence="6">
    <location>
        <begin position="10"/>
        <end position="22"/>
    </location>
</feature>
<evidence type="ECO:0000256" key="2">
    <source>
        <dbReference type="ARBA" id="ARBA00007077"/>
    </source>
</evidence>
<dbReference type="Pfam" id="PF00076">
    <property type="entry name" value="RRM_1"/>
    <property type="match status" value="1"/>
</dbReference>
<feature type="domain" description="RRM" evidence="7">
    <location>
        <begin position="191"/>
        <end position="272"/>
    </location>
</feature>
<dbReference type="OrthoDB" id="439808at2759"/>
<evidence type="ECO:0000256" key="4">
    <source>
        <dbReference type="ARBA" id="ARBA00023242"/>
    </source>
</evidence>
<dbReference type="Proteomes" id="UP001067231">
    <property type="component" value="Unassembled WGS sequence"/>
</dbReference>
<dbReference type="InterPro" id="IPR012677">
    <property type="entry name" value="Nucleotide-bd_a/b_plait_sf"/>
</dbReference>
<evidence type="ECO:0000256" key="6">
    <source>
        <dbReference type="SAM" id="MobiDB-lite"/>
    </source>
</evidence>
<dbReference type="InterPro" id="IPR000504">
    <property type="entry name" value="RRM_dom"/>
</dbReference>
<feature type="compositionally biased region" description="Basic and acidic residues" evidence="6">
    <location>
        <begin position="48"/>
        <end position="70"/>
    </location>
</feature>
<dbReference type="GO" id="GO:0005730">
    <property type="term" value="C:nucleolus"/>
    <property type="evidence" value="ECO:0007669"/>
    <property type="project" value="UniProtKB-SubCell"/>
</dbReference>
<feature type="compositionally biased region" description="Basic and acidic residues" evidence="6">
    <location>
        <begin position="275"/>
        <end position="289"/>
    </location>
</feature>
<evidence type="ECO:0000256" key="3">
    <source>
        <dbReference type="ARBA" id="ARBA00022884"/>
    </source>
</evidence>
<feature type="domain" description="RRM" evidence="7">
    <location>
        <begin position="83"/>
        <end position="180"/>
    </location>
</feature>
<gene>
    <name evidence="8" type="ORF">OJ253_2072</name>
</gene>
<feature type="region of interest" description="Disordered" evidence="6">
    <location>
        <begin position="1"/>
        <end position="22"/>
    </location>
</feature>
<name>A0A9D5DG11_9CRYT</name>
<evidence type="ECO:0000313" key="8">
    <source>
        <dbReference type="EMBL" id="KAJ1608106.1"/>
    </source>
</evidence>
<feature type="region of interest" description="Disordered" evidence="6">
    <location>
        <begin position="275"/>
        <end position="342"/>
    </location>
</feature>
<keyword evidence="4" id="KW-0539">Nucleus</keyword>
<proteinExistence type="inferred from homology"/>
<dbReference type="InterPro" id="IPR035979">
    <property type="entry name" value="RBD_domain_sf"/>
</dbReference>